<dbReference type="Gene3D" id="3.60.110.10">
    <property type="entry name" value="Carbon-nitrogen hydrolase"/>
    <property type="match status" value="1"/>
</dbReference>
<accession>A0AAV9VRJ3</accession>
<proteinExistence type="predicted"/>
<comment type="caution">
    <text evidence="2">The sequence shown here is derived from an EMBL/GenBank/DDBJ whole genome shotgun (WGS) entry which is preliminary data.</text>
</comment>
<dbReference type="PANTHER" id="PTHR23090">
    <property type="entry name" value="NH 3 /GLUTAMINE-DEPENDENT NAD + SYNTHETASE"/>
    <property type="match status" value="1"/>
</dbReference>
<reference evidence="2 3" key="1">
    <citation type="submission" date="2023-08" db="EMBL/GenBank/DDBJ databases">
        <authorList>
            <person name="Palmer J.M."/>
        </authorList>
    </citation>
    <scope>NUCLEOTIDE SEQUENCE [LARGE SCALE GENOMIC DNA]</scope>
    <source>
        <strain evidence="2 3">TWF481</strain>
    </source>
</reference>
<evidence type="ECO:0000313" key="3">
    <source>
        <dbReference type="Proteomes" id="UP001370758"/>
    </source>
</evidence>
<dbReference type="GO" id="GO:0009435">
    <property type="term" value="P:NAD+ biosynthetic process"/>
    <property type="evidence" value="ECO:0007669"/>
    <property type="project" value="InterPro"/>
</dbReference>
<sequence>MPVKHKGKRYNSKIFALDGKILLIAPQTVQWSDQTNRDSKYFSLWEKQSTVEEYRIPEFLKEAHGTGSVPFGDTSISLFEGRVISEL</sequence>
<organism evidence="2 3">
    <name type="scientific">Arthrobotrys musiformis</name>
    <dbReference type="NCBI Taxonomy" id="47236"/>
    <lineage>
        <taxon>Eukaryota</taxon>
        <taxon>Fungi</taxon>
        <taxon>Dikarya</taxon>
        <taxon>Ascomycota</taxon>
        <taxon>Pezizomycotina</taxon>
        <taxon>Orbiliomycetes</taxon>
        <taxon>Orbiliales</taxon>
        <taxon>Orbiliaceae</taxon>
        <taxon>Arthrobotrys</taxon>
    </lineage>
</organism>
<dbReference type="Proteomes" id="UP001370758">
    <property type="component" value="Unassembled WGS sequence"/>
</dbReference>
<dbReference type="AlphaFoldDB" id="A0AAV9VRJ3"/>
<keyword evidence="3" id="KW-1185">Reference proteome</keyword>
<name>A0AAV9VRJ3_9PEZI</name>
<gene>
    <name evidence="2" type="primary">QNS1_2</name>
    <name evidence="2" type="ORF">TWF481_003132</name>
</gene>
<dbReference type="InterPro" id="IPR036526">
    <property type="entry name" value="C-N_Hydrolase_sf"/>
</dbReference>
<keyword evidence="1" id="KW-0436">Ligase</keyword>
<protein>
    <submittedName>
        <fullName evidence="2">Glutamine-dependent NAD(+) synthetase</fullName>
    </submittedName>
</protein>
<dbReference type="PANTHER" id="PTHR23090:SF9">
    <property type="entry name" value="GLUTAMINE-DEPENDENT NAD(+) SYNTHETASE"/>
    <property type="match status" value="1"/>
</dbReference>
<evidence type="ECO:0000256" key="1">
    <source>
        <dbReference type="ARBA" id="ARBA00022598"/>
    </source>
</evidence>
<evidence type="ECO:0000313" key="2">
    <source>
        <dbReference type="EMBL" id="KAK6495104.1"/>
    </source>
</evidence>
<dbReference type="EMBL" id="JAVHJL010000013">
    <property type="protein sequence ID" value="KAK6495104.1"/>
    <property type="molecule type" value="Genomic_DNA"/>
</dbReference>
<dbReference type="GO" id="GO:0004359">
    <property type="term" value="F:glutaminase activity"/>
    <property type="evidence" value="ECO:0007669"/>
    <property type="project" value="InterPro"/>
</dbReference>
<dbReference type="GO" id="GO:0003952">
    <property type="term" value="F:NAD+ synthase (glutamine-hydrolyzing) activity"/>
    <property type="evidence" value="ECO:0007669"/>
    <property type="project" value="InterPro"/>
</dbReference>
<dbReference type="GO" id="GO:0005737">
    <property type="term" value="C:cytoplasm"/>
    <property type="evidence" value="ECO:0007669"/>
    <property type="project" value="InterPro"/>
</dbReference>
<dbReference type="InterPro" id="IPR003694">
    <property type="entry name" value="NAD_synthase"/>
</dbReference>